<dbReference type="Proteomes" id="UP001310022">
    <property type="component" value="Unassembled WGS sequence"/>
</dbReference>
<dbReference type="PANTHER" id="PTHR31270">
    <property type="entry name" value="GLUTAMINYL-PEPTIDE CYCLOTRANSFERASE"/>
    <property type="match status" value="1"/>
</dbReference>
<dbReference type="GO" id="GO:0016603">
    <property type="term" value="F:glutaminyl-peptide cyclotransferase activity"/>
    <property type="evidence" value="ECO:0007669"/>
    <property type="project" value="InterPro"/>
</dbReference>
<comment type="caution">
    <text evidence="1">The sequence shown here is derived from an EMBL/GenBank/DDBJ whole genome shotgun (WGS) entry which is preliminary data.</text>
</comment>
<dbReference type="Gene3D" id="2.130.10.10">
    <property type="entry name" value="YVTN repeat-like/Quinoprotein amine dehydrogenase"/>
    <property type="match status" value="1"/>
</dbReference>
<name>A0AAN4W176_9BACT</name>
<dbReference type="PROSITE" id="PS51257">
    <property type="entry name" value="PROKAR_LIPOPROTEIN"/>
    <property type="match status" value="1"/>
</dbReference>
<accession>A0AAN4W176</accession>
<organism evidence="1 2">
    <name type="scientific">Persicobacter diffluens</name>
    <dbReference type="NCBI Taxonomy" id="981"/>
    <lineage>
        <taxon>Bacteria</taxon>
        <taxon>Pseudomonadati</taxon>
        <taxon>Bacteroidota</taxon>
        <taxon>Cytophagia</taxon>
        <taxon>Cytophagales</taxon>
        <taxon>Persicobacteraceae</taxon>
        <taxon>Persicobacter</taxon>
    </lineage>
</organism>
<dbReference type="InterPro" id="IPR011044">
    <property type="entry name" value="Quino_amine_DH_bsu"/>
</dbReference>
<dbReference type="PANTHER" id="PTHR31270:SF1">
    <property type="entry name" value="GLUTAMINYL-PEPTIDE CYCLOTRANSFERASE"/>
    <property type="match status" value="1"/>
</dbReference>
<evidence type="ECO:0000313" key="2">
    <source>
        <dbReference type="Proteomes" id="UP001310022"/>
    </source>
</evidence>
<dbReference type="InterPro" id="IPR015943">
    <property type="entry name" value="WD40/YVTN_repeat-like_dom_sf"/>
</dbReference>
<proteinExistence type="predicted"/>
<dbReference type="RefSeq" id="WP_338238083.1">
    <property type="nucleotide sequence ID" value="NZ_BQKE01000002.1"/>
</dbReference>
<dbReference type="AlphaFoldDB" id="A0AAN4W176"/>
<dbReference type="SUPFAM" id="SSF50969">
    <property type="entry name" value="YVTN repeat-like/Quinoprotein amine dehydrogenase"/>
    <property type="match status" value="1"/>
</dbReference>
<reference evidence="1 2" key="1">
    <citation type="submission" date="2021-12" db="EMBL/GenBank/DDBJ databases">
        <title>Genome sequencing of bacteria with rrn-lacking chromosome and rrn-plasmid.</title>
        <authorList>
            <person name="Anda M."/>
            <person name="Iwasaki W."/>
        </authorList>
    </citation>
    <scope>NUCLEOTIDE SEQUENCE [LARGE SCALE GENOMIC DNA]</scope>
    <source>
        <strain evidence="1 2">NBRC 15940</strain>
    </source>
</reference>
<dbReference type="InterPro" id="IPR007788">
    <property type="entry name" value="QCT"/>
</dbReference>
<protein>
    <submittedName>
        <fullName evidence="1">Glutaminyl-peptide cyclotransferase</fullName>
    </submittedName>
</protein>
<dbReference type="EMBL" id="BQKE01000002">
    <property type="protein sequence ID" value="GJM62851.1"/>
    <property type="molecule type" value="Genomic_DNA"/>
</dbReference>
<keyword evidence="2" id="KW-1185">Reference proteome</keyword>
<sequence>MKTQILALGLLMAVAACEEKHNNQNNNATQEVVEDKGYDVLMTLGHDTGSFTQGLVFHENTLLESTGGNGTSWISAIDYTTGIGERKADLDDRYFGEGITVMDGKIYQLTWHGKTGFIYDASTYEKLDKFRYDFEGWGITHDGNSLIISDGSEHLRFMDATSFSVLKEIKVTENGRKVSYLNELEYIKGFIFANQWQTDDILKIDPATGNVVKRYNFSQLAADNKQMNPQADVLNGIAYNATNDQVYITGKLWPRAYIIRLR</sequence>
<evidence type="ECO:0000313" key="1">
    <source>
        <dbReference type="EMBL" id="GJM62851.1"/>
    </source>
</evidence>
<dbReference type="Pfam" id="PF05096">
    <property type="entry name" value="Glu_cyclase_2"/>
    <property type="match status" value="1"/>
</dbReference>
<gene>
    <name evidence="1" type="ORF">PEDI_34030</name>
</gene>